<dbReference type="RefSeq" id="WP_068724041.1">
    <property type="nucleotide sequence ID" value="NZ_LSKU01000001.1"/>
</dbReference>
<sequence length="423" mass="46719">MFSFFKYGKEFERIVIQVEKQISTRIQEIDQIASYNQGKVLKAFQNHHVSDFHLLSSTGYGYDDMGRDMLDQIYADVFEAEAGLVRPHIVSGTHALSIGLFGLLRPGDELLYITGDPYDTLEEVIGIHGEGMGSLKEWGITYQSVPLTKQGKVNFEEVAKKINQNTKVIAIQRSRGYSWRPSFSIEEIKEMVTFVKEIKPDLITFVDNCYGEFTEKQEPTGIGVDVIVGSLIKNPGGGLAKTGGYIVGKKVYIEKISYRLTAPGIGAKVGSMHGHMADFYQGFFLAPHFVGEALKGSIFAAALFEQLGFETNPSWNEVRHDIIQAVKFNNPNTLITFLQGIQKGSPIDSHVIPVPNQIPGYQDSVIMAAGTFIQGASLELSGDAPIRSPYIAYVQGGLTYHHVKWGILTAIEIMVDKGILSIA</sequence>
<dbReference type="STRING" id="1413211.U473_05225"/>
<dbReference type="SUPFAM" id="SSF53383">
    <property type="entry name" value="PLP-dependent transferases"/>
    <property type="match status" value="1"/>
</dbReference>
<dbReference type="Proteomes" id="UP000070352">
    <property type="component" value="Unassembled WGS sequence"/>
</dbReference>
<dbReference type="PANTHER" id="PTHR46658">
    <property type="entry name" value="CYS OR MET METABOLISM PYRIDOXAL-PHOSPHATE-DEPENDENT ENZYME"/>
    <property type="match status" value="1"/>
</dbReference>
<dbReference type="AlphaFoldDB" id="A0A135L3F7"/>
<evidence type="ECO:0000313" key="1">
    <source>
        <dbReference type="EMBL" id="KXG43481.1"/>
    </source>
</evidence>
<dbReference type="InterPro" id="IPR015421">
    <property type="entry name" value="PyrdxlP-dep_Trfase_major"/>
</dbReference>
<dbReference type="InterPro" id="IPR015424">
    <property type="entry name" value="PyrdxlP-dep_Trfase"/>
</dbReference>
<reference evidence="1 2" key="1">
    <citation type="submission" date="2016-02" db="EMBL/GenBank/DDBJ databases">
        <title>Draft Genome for Tepidibacillus decaturensis nov. sp. Strain Z9, an Anaerobic, Moderately Thermophilic and Heterotrophic Bacterium from Deep Subsurface of the Illinois Basin, USA.</title>
        <authorList>
            <person name="Dong Y."/>
            <person name="Chang J.Y."/>
            <person name="Sanford R."/>
            <person name="Fouke B.W."/>
        </authorList>
    </citation>
    <scope>NUCLEOTIDE SEQUENCE [LARGE SCALE GENOMIC DNA]</scope>
    <source>
        <strain evidence="1 2">Z9</strain>
    </source>
</reference>
<keyword evidence="2" id="KW-1185">Reference proteome</keyword>
<dbReference type="OrthoDB" id="9764766at2"/>
<dbReference type="Pfam" id="PF06838">
    <property type="entry name" value="Met_gamma_lyase"/>
    <property type="match status" value="1"/>
</dbReference>
<dbReference type="PANTHER" id="PTHR46658:SF1">
    <property type="entry name" value="CYS OR MET METABOLISM PYRIDOXAL-PHOSPHATE-DEPENDENT ENZYME"/>
    <property type="match status" value="1"/>
</dbReference>
<dbReference type="EMBL" id="LSKU01000001">
    <property type="protein sequence ID" value="KXG43481.1"/>
    <property type="molecule type" value="Genomic_DNA"/>
</dbReference>
<protein>
    <recommendedName>
        <fullName evidence="3">Aluminum resistance protein</fullName>
    </recommendedName>
</protein>
<dbReference type="InterPro" id="IPR009651">
    <property type="entry name" value="Met_g_lyase_put"/>
</dbReference>
<evidence type="ECO:0008006" key="3">
    <source>
        <dbReference type="Google" id="ProtNLM"/>
    </source>
</evidence>
<accession>A0A135L3F7</accession>
<evidence type="ECO:0000313" key="2">
    <source>
        <dbReference type="Proteomes" id="UP000070352"/>
    </source>
</evidence>
<organism evidence="1 2">
    <name type="scientific">Tepidibacillus decaturensis</name>
    <dbReference type="NCBI Taxonomy" id="1413211"/>
    <lineage>
        <taxon>Bacteria</taxon>
        <taxon>Bacillati</taxon>
        <taxon>Bacillota</taxon>
        <taxon>Bacilli</taxon>
        <taxon>Bacillales</taxon>
        <taxon>Bacillaceae</taxon>
        <taxon>Tepidibacillus</taxon>
    </lineage>
</organism>
<dbReference type="Gene3D" id="3.90.1150.60">
    <property type="entry name" value="Methioning gamme-lyase, C-terminal domain"/>
    <property type="match status" value="1"/>
</dbReference>
<gene>
    <name evidence="1" type="ORF">U473_05225</name>
</gene>
<comment type="caution">
    <text evidence="1">The sequence shown here is derived from an EMBL/GenBank/DDBJ whole genome shotgun (WGS) entry which is preliminary data.</text>
</comment>
<dbReference type="Gene3D" id="3.40.640.10">
    <property type="entry name" value="Type I PLP-dependent aspartate aminotransferase-like (Major domain)"/>
    <property type="match status" value="1"/>
</dbReference>
<proteinExistence type="predicted"/>
<name>A0A135L3F7_9BACI</name>